<evidence type="ECO:0000256" key="2">
    <source>
        <dbReference type="ARBA" id="ARBA00022670"/>
    </source>
</evidence>
<evidence type="ECO:0000259" key="9">
    <source>
        <dbReference type="Pfam" id="PF20908"/>
    </source>
</evidence>
<accession>T1IR08</accession>
<dbReference type="PANTHER" id="PTHR48153:SF2">
    <property type="entry name" value="UFM1-SPECIFIC PROTEASE 2"/>
    <property type="match status" value="1"/>
</dbReference>
<dbReference type="PANTHER" id="PTHR48153">
    <property type="entry name" value="UFM1-SPECIFIC PROTEASE 2"/>
    <property type="match status" value="1"/>
</dbReference>
<name>T1IR08_STRMM</name>
<dbReference type="EnsemblMetazoa" id="SMAR003489-RA">
    <property type="protein sequence ID" value="SMAR003489-PA"/>
    <property type="gene ID" value="SMAR003489"/>
</dbReference>
<dbReference type="GO" id="GO:0006508">
    <property type="term" value="P:proteolysis"/>
    <property type="evidence" value="ECO:0007669"/>
    <property type="project" value="UniProtKB-KW"/>
</dbReference>
<evidence type="ECO:0000256" key="7">
    <source>
        <dbReference type="ARBA" id="ARBA00073264"/>
    </source>
</evidence>
<dbReference type="PhylomeDB" id="T1IR08"/>
<dbReference type="STRING" id="126957.T1IR08"/>
<dbReference type="InterPro" id="IPR049387">
    <property type="entry name" value="UFSP2-like_2nd"/>
</dbReference>
<reference evidence="10" key="2">
    <citation type="submission" date="2015-02" db="UniProtKB">
        <authorList>
            <consortium name="EnsemblMetazoa"/>
        </authorList>
    </citation>
    <scope>IDENTIFICATION</scope>
</reference>
<dbReference type="InterPro" id="IPR012462">
    <property type="entry name" value="UFSP1/2_DUB_cat"/>
</dbReference>
<keyword evidence="2" id="KW-0645">Protease</keyword>
<evidence type="ECO:0000256" key="3">
    <source>
        <dbReference type="ARBA" id="ARBA00022786"/>
    </source>
</evidence>
<dbReference type="Pfam" id="PF20908">
    <property type="entry name" value="UfSP2_N"/>
    <property type="match status" value="1"/>
</dbReference>
<dbReference type="Proteomes" id="UP000014500">
    <property type="component" value="Unassembled WGS sequence"/>
</dbReference>
<dbReference type="OMA" id="CMPQRPL"/>
<sequence length="609" mass="69143">MEIQLTLATKDRFLVATKKDVDTAGWLVGWHTESGIVCVGCVAVSGSTPYDLLQDVDQRLEILPAGLDLVGVFMCTKQGRDANAIEVYLGQLLLAGYKNLDETSEFCYVVAHKETCTGYMYNNSKQNAQPVRVAFIDHEKLYSQCSLIRVQGVLPISYEVQEIGESDDDGLVTTFVNLRNQISSPVTTFHLKNSEVLLCNQKEFEPSINGLRYDTTCGELQDFISDKDEDDSFVNVKEKKSKVVVEKNNMRMKLLFKVTGDDAIQRTVSCLPIIHYQKREFQNISLTIPIDFIVLVRKNHPVSKLVSIMINGVIAQLNHIKQVLIEHRKGKILPAIEIFHFVPLFCDHFITLIYPLRVSDQDLENKRRHYHQWLLFPEDRPLLRRGNRYIFPEDKQQTNYLTNVHIGLPNSGVKNGQVSIVSGTYTYHHYKQDHFDDNGWGCAYRSLQTVVSWFRHQGYTDRPIPSHEEIQKALVDVGDKPNSFIGSKRWIGSLEVSYCLDKLIGVAAKIMNLSSGSELGVKGRELAMHFKTQGTPIMIGGGVLAHTIIGVDFSDLTGDLKFLVLDPHYTGMEDLHIIQNKGWCTWKGTDYWDSNTYYNLCMPQRPLAL</sequence>
<comment type="function">
    <text evidence="6">Thiol protease which recognizes and hydrolyzes the peptide bond at the C-terminal Gly of UFM1, a ubiquitin-like modifier protein bound to a number of target proteins. Does not hydrolyze SUMO1 or ISG15 ubiquitin-like proteins.</text>
</comment>
<dbReference type="FunFam" id="3.90.70.130:FF:000001">
    <property type="entry name" value="Probable Ufm1-specific protease 2"/>
    <property type="match status" value="1"/>
</dbReference>
<dbReference type="GO" id="GO:0005783">
    <property type="term" value="C:endoplasmic reticulum"/>
    <property type="evidence" value="ECO:0007669"/>
    <property type="project" value="TreeGrafter"/>
</dbReference>
<dbReference type="GO" id="GO:0071567">
    <property type="term" value="F:deUFMylase activity"/>
    <property type="evidence" value="ECO:0007669"/>
    <property type="project" value="TreeGrafter"/>
</dbReference>
<dbReference type="InterPro" id="IPR038765">
    <property type="entry name" value="Papain-like_cys_pep_sf"/>
</dbReference>
<dbReference type="HOGENOM" id="CLU_021066_2_1_1"/>
<organism evidence="10 11">
    <name type="scientific">Strigamia maritima</name>
    <name type="common">European centipede</name>
    <name type="synonym">Geophilus maritimus</name>
    <dbReference type="NCBI Taxonomy" id="126957"/>
    <lineage>
        <taxon>Eukaryota</taxon>
        <taxon>Metazoa</taxon>
        <taxon>Ecdysozoa</taxon>
        <taxon>Arthropoda</taxon>
        <taxon>Myriapoda</taxon>
        <taxon>Chilopoda</taxon>
        <taxon>Pleurostigmophora</taxon>
        <taxon>Geophilomorpha</taxon>
        <taxon>Linotaeniidae</taxon>
        <taxon>Strigamia</taxon>
    </lineage>
</organism>
<keyword evidence="5" id="KW-0788">Thiol protease</keyword>
<reference evidence="11" key="1">
    <citation type="submission" date="2011-05" db="EMBL/GenBank/DDBJ databases">
        <authorList>
            <person name="Richards S.R."/>
            <person name="Qu J."/>
            <person name="Jiang H."/>
            <person name="Jhangiani S.N."/>
            <person name="Agravi P."/>
            <person name="Goodspeed R."/>
            <person name="Gross S."/>
            <person name="Mandapat C."/>
            <person name="Jackson L."/>
            <person name="Mathew T."/>
            <person name="Pu L."/>
            <person name="Thornton R."/>
            <person name="Saada N."/>
            <person name="Wilczek-Boney K.B."/>
            <person name="Lee S."/>
            <person name="Kovar C."/>
            <person name="Wu Y."/>
            <person name="Scherer S.E."/>
            <person name="Worley K.C."/>
            <person name="Muzny D.M."/>
            <person name="Gibbs R."/>
        </authorList>
    </citation>
    <scope>NUCLEOTIDE SEQUENCE</scope>
    <source>
        <strain evidence="11">Brora</strain>
    </source>
</reference>
<feature type="domain" description="UFSP2 second" evidence="9">
    <location>
        <begin position="174"/>
        <end position="395"/>
    </location>
</feature>
<dbReference type="AlphaFoldDB" id="T1IR08"/>
<evidence type="ECO:0000256" key="5">
    <source>
        <dbReference type="ARBA" id="ARBA00022807"/>
    </source>
</evidence>
<comment type="similarity">
    <text evidence="1">Belongs to the peptidase C78 family.</text>
</comment>
<dbReference type="Gene3D" id="3.90.70.130">
    <property type="match status" value="1"/>
</dbReference>
<keyword evidence="11" id="KW-1185">Reference proteome</keyword>
<feature type="domain" description="UFSP1/2/DUB catalytic" evidence="8">
    <location>
        <begin position="417"/>
        <end position="601"/>
    </location>
</feature>
<evidence type="ECO:0000313" key="11">
    <source>
        <dbReference type="Proteomes" id="UP000014500"/>
    </source>
</evidence>
<dbReference type="eggNOG" id="KOG2433">
    <property type="taxonomic scope" value="Eukaryota"/>
</dbReference>
<dbReference type="GO" id="GO:0005634">
    <property type="term" value="C:nucleus"/>
    <property type="evidence" value="ECO:0007669"/>
    <property type="project" value="TreeGrafter"/>
</dbReference>
<protein>
    <recommendedName>
        <fullName evidence="7">Probable Ufm1-specific protease 2</fullName>
    </recommendedName>
</protein>
<dbReference type="SUPFAM" id="SSF54001">
    <property type="entry name" value="Cysteine proteinases"/>
    <property type="match status" value="1"/>
</dbReference>
<evidence type="ECO:0000313" key="10">
    <source>
        <dbReference type="EnsemblMetazoa" id="SMAR003489-PA"/>
    </source>
</evidence>
<keyword evidence="4" id="KW-0378">Hydrolase</keyword>
<evidence type="ECO:0000256" key="4">
    <source>
        <dbReference type="ARBA" id="ARBA00022801"/>
    </source>
</evidence>
<evidence type="ECO:0000256" key="1">
    <source>
        <dbReference type="ARBA" id="ARBA00008552"/>
    </source>
</evidence>
<evidence type="ECO:0000259" key="8">
    <source>
        <dbReference type="Pfam" id="PF07910"/>
    </source>
</evidence>
<evidence type="ECO:0000256" key="6">
    <source>
        <dbReference type="ARBA" id="ARBA00057559"/>
    </source>
</evidence>
<proteinExistence type="inferred from homology"/>
<dbReference type="EMBL" id="JH431327">
    <property type="status" value="NOT_ANNOTATED_CDS"/>
    <property type="molecule type" value="Genomic_DNA"/>
</dbReference>
<keyword evidence="3" id="KW-0833">Ubl conjugation pathway</keyword>
<dbReference type="Pfam" id="PF07910">
    <property type="entry name" value="Peptidase_C78"/>
    <property type="match status" value="1"/>
</dbReference>